<dbReference type="Pfam" id="PF00379">
    <property type="entry name" value="Chitin_bind_4"/>
    <property type="match status" value="1"/>
</dbReference>
<feature type="compositionally biased region" description="Polar residues" evidence="3">
    <location>
        <begin position="25"/>
        <end position="35"/>
    </location>
</feature>
<evidence type="ECO:0000313" key="5">
    <source>
        <dbReference type="Proteomes" id="UP000504606"/>
    </source>
</evidence>
<keyword evidence="1 2" id="KW-0193">Cuticle</keyword>
<feature type="region of interest" description="Disordered" evidence="3">
    <location>
        <begin position="24"/>
        <end position="111"/>
    </location>
</feature>
<dbReference type="OrthoDB" id="6365837at2759"/>
<dbReference type="PANTHER" id="PTHR12236:SF79">
    <property type="entry name" value="CUTICULAR PROTEIN 50CB-RELATED"/>
    <property type="match status" value="1"/>
</dbReference>
<accession>A0A6J1RU77</accession>
<protein>
    <submittedName>
        <fullName evidence="6">Pro-resilin-like</fullName>
    </submittedName>
</protein>
<organism evidence="5 6">
    <name type="scientific">Frankliniella occidentalis</name>
    <name type="common">Western flower thrips</name>
    <name type="synonym">Euthrips occidentalis</name>
    <dbReference type="NCBI Taxonomy" id="133901"/>
    <lineage>
        <taxon>Eukaryota</taxon>
        <taxon>Metazoa</taxon>
        <taxon>Ecdysozoa</taxon>
        <taxon>Arthropoda</taxon>
        <taxon>Hexapoda</taxon>
        <taxon>Insecta</taxon>
        <taxon>Pterygota</taxon>
        <taxon>Neoptera</taxon>
        <taxon>Paraneoptera</taxon>
        <taxon>Thysanoptera</taxon>
        <taxon>Terebrantia</taxon>
        <taxon>Thripoidea</taxon>
        <taxon>Thripidae</taxon>
        <taxon>Frankliniella</taxon>
    </lineage>
</organism>
<evidence type="ECO:0000256" key="4">
    <source>
        <dbReference type="SAM" id="SignalP"/>
    </source>
</evidence>
<keyword evidence="5" id="KW-1185">Reference proteome</keyword>
<dbReference type="PROSITE" id="PS00233">
    <property type="entry name" value="CHIT_BIND_RR_1"/>
    <property type="match status" value="1"/>
</dbReference>
<reference evidence="6" key="1">
    <citation type="submission" date="2025-08" db="UniProtKB">
        <authorList>
            <consortium name="RefSeq"/>
        </authorList>
    </citation>
    <scope>IDENTIFICATION</scope>
    <source>
        <tissue evidence="6">Whole organism</tissue>
    </source>
</reference>
<dbReference type="PROSITE" id="PS51155">
    <property type="entry name" value="CHIT_BIND_RR_2"/>
    <property type="match status" value="1"/>
</dbReference>
<feature type="signal peptide" evidence="4">
    <location>
        <begin position="1"/>
        <end position="22"/>
    </location>
</feature>
<gene>
    <name evidence="6" type="primary">LOC113202512</name>
</gene>
<dbReference type="Proteomes" id="UP000504606">
    <property type="component" value="Unplaced"/>
</dbReference>
<evidence type="ECO:0000256" key="2">
    <source>
        <dbReference type="PROSITE-ProRule" id="PRU00497"/>
    </source>
</evidence>
<dbReference type="InterPro" id="IPR000618">
    <property type="entry name" value="Insect_cuticle"/>
</dbReference>
<dbReference type="GO" id="GO:0031012">
    <property type="term" value="C:extracellular matrix"/>
    <property type="evidence" value="ECO:0007669"/>
    <property type="project" value="TreeGrafter"/>
</dbReference>
<dbReference type="GO" id="GO:0042302">
    <property type="term" value="F:structural constituent of cuticle"/>
    <property type="evidence" value="ECO:0007669"/>
    <property type="project" value="UniProtKB-UniRule"/>
</dbReference>
<feature type="region of interest" description="Disordered" evidence="3">
    <location>
        <begin position="175"/>
        <end position="203"/>
    </location>
</feature>
<feature type="chain" id="PRO_5026993708" evidence="4">
    <location>
        <begin position="23"/>
        <end position="203"/>
    </location>
</feature>
<dbReference type="GeneID" id="113202512"/>
<dbReference type="InterPro" id="IPR051217">
    <property type="entry name" value="Insect_Cuticle_Struc_Prot"/>
</dbReference>
<evidence type="ECO:0000256" key="3">
    <source>
        <dbReference type="SAM" id="MobiDB-lite"/>
    </source>
</evidence>
<dbReference type="PANTHER" id="PTHR12236">
    <property type="entry name" value="STRUCTURAL CONTITUENT OF CUTICLE"/>
    <property type="match status" value="1"/>
</dbReference>
<evidence type="ECO:0000256" key="1">
    <source>
        <dbReference type="ARBA" id="ARBA00022460"/>
    </source>
</evidence>
<dbReference type="GO" id="GO:0005615">
    <property type="term" value="C:extracellular space"/>
    <property type="evidence" value="ECO:0007669"/>
    <property type="project" value="TreeGrafter"/>
</dbReference>
<name>A0A6J1RU77_FRAOC</name>
<dbReference type="KEGG" id="foc:113202512"/>
<feature type="compositionally biased region" description="Low complexity" evidence="3">
    <location>
        <begin position="187"/>
        <end position="203"/>
    </location>
</feature>
<dbReference type="RefSeq" id="XP_026272559.1">
    <property type="nucleotide sequence ID" value="XM_026416774.2"/>
</dbReference>
<dbReference type="AlphaFoldDB" id="A0A6J1RU77"/>
<dbReference type="InterPro" id="IPR031311">
    <property type="entry name" value="CHIT_BIND_RR_consensus"/>
</dbReference>
<feature type="compositionally biased region" description="Pro residues" evidence="3">
    <location>
        <begin position="48"/>
        <end position="72"/>
    </location>
</feature>
<proteinExistence type="predicted"/>
<feature type="compositionally biased region" description="Basic and acidic residues" evidence="3">
    <location>
        <begin position="97"/>
        <end position="107"/>
    </location>
</feature>
<keyword evidence="4" id="KW-0732">Signal</keyword>
<sequence>MAFLKVAVAVSTLLAAVALTRAEPPNNQYLPPTSGGSNGYNYDRPSVPFQPRPPAPTPAYRPSPPPPPPAPRPTYSAPTSTGGYDYNAQANLPQSHGGDHDDHHHEPGMPYDFNYAVKDDYYGTDYSRNEVSDGNVITGEYRVQLPDGRLQIVRYTADWQNGYNADVSYEGEAKYPEPKLNQGSNVNQYQPQQNNGGYQYRRK</sequence>
<evidence type="ECO:0000313" key="6">
    <source>
        <dbReference type="RefSeq" id="XP_026272559.1"/>
    </source>
</evidence>